<dbReference type="InterPro" id="IPR050595">
    <property type="entry name" value="Bact_response_regulator"/>
</dbReference>
<dbReference type="GO" id="GO:0000160">
    <property type="term" value="P:phosphorelay signal transduction system"/>
    <property type="evidence" value="ECO:0007669"/>
    <property type="project" value="InterPro"/>
</dbReference>
<organism evidence="4 5">
    <name type="scientific">Neoroseomonas lacus</name>
    <dbReference type="NCBI Taxonomy" id="287609"/>
    <lineage>
        <taxon>Bacteria</taxon>
        <taxon>Pseudomonadati</taxon>
        <taxon>Pseudomonadota</taxon>
        <taxon>Alphaproteobacteria</taxon>
        <taxon>Acetobacterales</taxon>
        <taxon>Acetobacteraceae</taxon>
        <taxon>Neoroseomonas</taxon>
    </lineage>
</organism>
<dbReference type="Gene3D" id="3.40.50.2300">
    <property type="match status" value="1"/>
</dbReference>
<gene>
    <name evidence="4" type="ORF">GCM10011320_53340</name>
</gene>
<evidence type="ECO:0000313" key="5">
    <source>
        <dbReference type="Proteomes" id="UP000661507"/>
    </source>
</evidence>
<reference evidence="4" key="2">
    <citation type="submission" date="2020-09" db="EMBL/GenBank/DDBJ databases">
        <authorList>
            <person name="Sun Q."/>
            <person name="Zhou Y."/>
        </authorList>
    </citation>
    <scope>NUCLEOTIDE SEQUENCE</scope>
    <source>
        <strain evidence="4">CGMCC 1.3617</strain>
    </source>
</reference>
<evidence type="ECO:0000259" key="3">
    <source>
        <dbReference type="PROSITE" id="PS50110"/>
    </source>
</evidence>
<dbReference type="SUPFAM" id="SSF52172">
    <property type="entry name" value="CheY-like"/>
    <property type="match status" value="1"/>
</dbReference>
<protein>
    <recommendedName>
        <fullName evidence="3">Response regulatory domain-containing protein</fullName>
    </recommendedName>
</protein>
<proteinExistence type="predicted"/>
<dbReference type="SMART" id="SM00448">
    <property type="entry name" value="REC"/>
    <property type="match status" value="1"/>
</dbReference>
<evidence type="ECO:0000256" key="1">
    <source>
        <dbReference type="ARBA" id="ARBA00022553"/>
    </source>
</evidence>
<dbReference type="EMBL" id="BMKW01000017">
    <property type="protein sequence ID" value="GGJ39072.1"/>
    <property type="molecule type" value="Genomic_DNA"/>
</dbReference>
<dbReference type="PANTHER" id="PTHR44591:SF3">
    <property type="entry name" value="RESPONSE REGULATORY DOMAIN-CONTAINING PROTEIN"/>
    <property type="match status" value="1"/>
</dbReference>
<accession>A0A917NXV5</accession>
<dbReference type="Proteomes" id="UP000661507">
    <property type="component" value="Unassembled WGS sequence"/>
</dbReference>
<keyword evidence="1" id="KW-0597">Phosphoprotein</keyword>
<feature type="domain" description="Response regulatory" evidence="3">
    <location>
        <begin position="11"/>
        <end position="128"/>
    </location>
</feature>
<evidence type="ECO:0000256" key="2">
    <source>
        <dbReference type="PROSITE-ProRule" id="PRU00169"/>
    </source>
</evidence>
<dbReference type="RefSeq" id="WP_188972610.1">
    <property type="nucleotide sequence ID" value="NZ_BMKW01000017.1"/>
</dbReference>
<dbReference type="AlphaFoldDB" id="A0A917NXV5"/>
<comment type="caution">
    <text evidence="4">The sequence shown here is derived from an EMBL/GenBank/DDBJ whole genome shotgun (WGS) entry which is preliminary data.</text>
</comment>
<comment type="caution">
    <text evidence="2">Lacks conserved residue(s) required for the propagation of feature annotation.</text>
</comment>
<evidence type="ECO:0000313" key="4">
    <source>
        <dbReference type="EMBL" id="GGJ39072.1"/>
    </source>
</evidence>
<reference evidence="4" key="1">
    <citation type="journal article" date="2014" name="Int. J. Syst. Evol. Microbiol.">
        <title>Complete genome sequence of Corynebacterium casei LMG S-19264T (=DSM 44701T), isolated from a smear-ripened cheese.</title>
        <authorList>
            <consortium name="US DOE Joint Genome Institute (JGI-PGF)"/>
            <person name="Walter F."/>
            <person name="Albersmeier A."/>
            <person name="Kalinowski J."/>
            <person name="Ruckert C."/>
        </authorList>
    </citation>
    <scope>NUCLEOTIDE SEQUENCE</scope>
    <source>
        <strain evidence="4">CGMCC 1.3617</strain>
    </source>
</reference>
<dbReference type="InterPro" id="IPR001789">
    <property type="entry name" value="Sig_transdc_resp-reg_receiver"/>
</dbReference>
<dbReference type="PANTHER" id="PTHR44591">
    <property type="entry name" value="STRESS RESPONSE REGULATOR PROTEIN 1"/>
    <property type="match status" value="1"/>
</dbReference>
<dbReference type="InterPro" id="IPR011006">
    <property type="entry name" value="CheY-like_superfamily"/>
</dbReference>
<name>A0A917NXV5_9PROT</name>
<keyword evidence="5" id="KW-1185">Reference proteome</keyword>
<dbReference type="PROSITE" id="PS50110">
    <property type="entry name" value="RESPONSE_REGULATORY"/>
    <property type="match status" value="1"/>
</dbReference>
<sequence>MSESEAPRKLRVLLVDPLASSRVVTLTMLEEAGHEVLPVTNWETAEDLLLREEIEAVVMAFAGDGFDGQDSAQRLRDRLPPQADLPLVGTSGGMRRGEEDDAMEAGFDVLLIRPFSPEELVAALAQATRQRTPPPVLDAETRAALRKDHGPAALEALEDEALAVPGTLLVALFRDGGEAEAYASAGAAVAAAMDGIGAIAAAAAARRMAESPEEGRRFLFPLLSAIVAARVALRRDRVDAAAADPIWAASDTVSGESP</sequence>